<evidence type="ECO:0000259" key="1">
    <source>
        <dbReference type="Pfam" id="PF00144"/>
    </source>
</evidence>
<dbReference type="EMBL" id="LAZR01007378">
    <property type="protein sequence ID" value="KKM85643.1"/>
    <property type="molecule type" value="Genomic_DNA"/>
</dbReference>
<accession>A0A0F9KVB2</accession>
<evidence type="ECO:0000313" key="2">
    <source>
        <dbReference type="EMBL" id="KKM85643.1"/>
    </source>
</evidence>
<dbReference type="InterPro" id="IPR001466">
    <property type="entry name" value="Beta-lactam-related"/>
</dbReference>
<protein>
    <recommendedName>
        <fullName evidence="1">Beta-lactamase-related domain-containing protein</fullName>
    </recommendedName>
</protein>
<dbReference type="InterPro" id="IPR050789">
    <property type="entry name" value="Diverse_Enzym_Activities"/>
</dbReference>
<organism evidence="2">
    <name type="scientific">marine sediment metagenome</name>
    <dbReference type="NCBI Taxonomy" id="412755"/>
    <lineage>
        <taxon>unclassified sequences</taxon>
        <taxon>metagenomes</taxon>
        <taxon>ecological metagenomes</taxon>
    </lineage>
</organism>
<proteinExistence type="predicted"/>
<comment type="caution">
    <text evidence="2">The sequence shown here is derived from an EMBL/GenBank/DDBJ whole genome shotgun (WGS) entry which is preliminary data.</text>
</comment>
<dbReference type="AlphaFoldDB" id="A0A0F9KVB2"/>
<dbReference type="PANTHER" id="PTHR43283:SF3">
    <property type="entry name" value="BETA-LACTAMASE FAMILY PROTEIN (AFU_ORTHOLOGUE AFUA_5G07500)"/>
    <property type="match status" value="1"/>
</dbReference>
<feature type="non-terminal residue" evidence="2">
    <location>
        <position position="143"/>
    </location>
</feature>
<dbReference type="InterPro" id="IPR012338">
    <property type="entry name" value="Beta-lactam/transpept-like"/>
</dbReference>
<sequence length="143" mass="16598">MKEIIDLYFQPPLLFQPGTKWNYSESMDVLALIMEKISEQPWEEFLRENLFSKLNMVDTGFLVPDSQFHRFGNSYKSENGKILLSIDYTVPERRERITKPPSAHVGLAGIYSSVKDIMNFSQMLLNNGLYNNQRILKADTVNM</sequence>
<gene>
    <name evidence="2" type="ORF">LCGC14_1287010</name>
</gene>
<dbReference type="Gene3D" id="3.40.710.10">
    <property type="entry name" value="DD-peptidase/beta-lactamase superfamily"/>
    <property type="match status" value="1"/>
</dbReference>
<reference evidence="2" key="1">
    <citation type="journal article" date="2015" name="Nature">
        <title>Complex archaea that bridge the gap between prokaryotes and eukaryotes.</title>
        <authorList>
            <person name="Spang A."/>
            <person name="Saw J.H."/>
            <person name="Jorgensen S.L."/>
            <person name="Zaremba-Niedzwiedzka K."/>
            <person name="Martijn J."/>
            <person name="Lind A.E."/>
            <person name="van Eijk R."/>
            <person name="Schleper C."/>
            <person name="Guy L."/>
            <person name="Ettema T.J."/>
        </authorList>
    </citation>
    <scope>NUCLEOTIDE SEQUENCE</scope>
</reference>
<dbReference type="SUPFAM" id="SSF56601">
    <property type="entry name" value="beta-lactamase/transpeptidase-like"/>
    <property type="match status" value="1"/>
</dbReference>
<dbReference type="Pfam" id="PF00144">
    <property type="entry name" value="Beta-lactamase"/>
    <property type="match status" value="1"/>
</dbReference>
<dbReference type="PANTHER" id="PTHR43283">
    <property type="entry name" value="BETA-LACTAMASE-RELATED"/>
    <property type="match status" value="1"/>
</dbReference>
<feature type="domain" description="Beta-lactamase-related" evidence="1">
    <location>
        <begin position="3"/>
        <end position="140"/>
    </location>
</feature>
<name>A0A0F9KVB2_9ZZZZ</name>